<proteinExistence type="predicted"/>
<accession>A0A8C4KZB8</accession>
<reference evidence="8" key="1">
    <citation type="submission" date="2023-03" db="UniProtKB">
        <authorList>
            <consortium name="Ensembl"/>
        </authorList>
    </citation>
    <scope>IDENTIFICATION</scope>
</reference>
<evidence type="ECO:0000256" key="1">
    <source>
        <dbReference type="ARBA" id="ARBA00022659"/>
    </source>
</evidence>
<dbReference type="InterPro" id="IPR000436">
    <property type="entry name" value="Sushi_SCR_CCP_dom"/>
</dbReference>
<feature type="chain" id="PRO_5034837717" description="Sushi domain-containing protein" evidence="6">
    <location>
        <begin position="17"/>
        <end position="177"/>
    </location>
</feature>
<dbReference type="InterPro" id="IPR051277">
    <property type="entry name" value="SEZ6_CSMD_C4BPB_Regulators"/>
</dbReference>
<feature type="domain" description="Sushi" evidence="7">
    <location>
        <begin position="77"/>
        <end position="139"/>
    </location>
</feature>
<evidence type="ECO:0000256" key="5">
    <source>
        <dbReference type="PROSITE-ProRule" id="PRU00302"/>
    </source>
</evidence>
<dbReference type="OMA" id="VEYECCL"/>
<dbReference type="SMART" id="SM00032">
    <property type="entry name" value="CCP"/>
    <property type="match status" value="2"/>
</dbReference>
<evidence type="ECO:0000256" key="6">
    <source>
        <dbReference type="SAM" id="SignalP"/>
    </source>
</evidence>
<dbReference type="CDD" id="cd00033">
    <property type="entry name" value="CCP"/>
    <property type="match status" value="2"/>
</dbReference>
<dbReference type="AlphaFoldDB" id="A0A8C4KZB8"/>
<keyword evidence="1 5" id="KW-0768">Sushi</keyword>
<dbReference type="PROSITE" id="PS50923">
    <property type="entry name" value="SUSHI"/>
    <property type="match status" value="2"/>
</dbReference>
<dbReference type="Pfam" id="PF00084">
    <property type="entry name" value="Sushi"/>
    <property type="match status" value="2"/>
</dbReference>
<dbReference type="SUPFAM" id="SSF57535">
    <property type="entry name" value="Complement control module/SCR domain"/>
    <property type="match status" value="2"/>
</dbReference>
<dbReference type="PANTHER" id="PTHR45656:SF15">
    <property type="entry name" value="SUSHI DOMAIN-CONTAINING PROTEIN"/>
    <property type="match status" value="1"/>
</dbReference>
<name>A0A8C4KZB8_EQUAS</name>
<evidence type="ECO:0000256" key="3">
    <source>
        <dbReference type="ARBA" id="ARBA00023157"/>
    </source>
</evidence>
<keyword evidence="4" id="KW-0325">Glycoprotein</keyword>
<feature type="signal peptide" evidence="6">
    <location>
        <begin position="1"/>
        <end position="16"/>
    </location>
</feature>
<dbReference type="Gene3D" id="2.10.70.10">
    <property type="entry name" value="Complement Module, domain 1"/>
    <property type="match status" value="2"/>
</dbReference>
<organism evidence="8">
    <name type="scientific">Equus asinus asinus</name>
    <dbReference type="NCBI Taxonomy" id="83772"/>
    <lineage>
        <taxon>Eukaryota</taxon>
        <taxon>Metazoa</taxon>
        <taxon>Chordata</taxon>
        <taxon>Craniata</taxon>
        <taxon>Vertebrata</taxon>
        <taxon>Euteleostomi</taxon>
        <taxon>Mammalia</taxon>
        <taxon>Eutheria</taxon>
        <taxon>Laurasiatheria</taxon>
        <taxon>Perissodactyla</taxon>
        <taxon>Equidae</taxon>
        <taxon>Equus</taxon>
    </lineage>
</organism>
<evidence type="ECO:0000313" key="8">
    <source>
        <dbReference type="Ensembl" id="ENSEASP00005003315.1"/>
    </source>
</evidence>
<keyword evidence="6" id="KW-0732">Signal</keyword>
<evidence type="ECO:0000259" key="7">
    <source>
        <dbReference type="PROSITE" id="PS50923"/>
    </source>
</evidence>
<dbReference type="Ensembl" id="ENSEAST00005003630.1">
    <property type="protein sequence ID" value="ENSEASP00005003315.1"/>
    <property type="gene ID" value="ENSEASG00005002575.1"/>
</dbReference>
<protein>
    <recommendedName>
        <fullName evidence="7">Sushi domain-containing protein</fullName>
    </recommendedName>
</protein>
<sequence length="177" mass="19934">MLYFHVLILFFLDACGDPLRYESMKLKGVAQPRYSPGATVEYECRLGYQLKRPPLPTSARCQADNTWTPLREACTRKSCPHPGDPINGKVEYVNGTLTFGSQIHYFCNEGFNLIGTKILYCEIVGETVNWSDNPPAVLTLCGLRTPYPLKLTKTPTSFPLCGLYLDIHYIGIKTETF</sequence>
<feature type="domain" description="Sushi" evidence="7">
    <location>
        <begin position="13"/>
        <end position="76"/>
    </location>
</feature>
<keyword evidence="3" id="KW-1015">Disulfide bond</keyword>
<evidence type="ECO:0000256" key="4">
    <source>
        <dbReference type="ARBA" id="ARBA00023180"/>
    </source>
</evidence>
<dbReference type="PANTHER" id="PTHR45656">
    <property type="entry name" value="PROTEIN CBR-CLEC-78"/>
    <property type="match status" value="1"/>
</dbReference>
<evidence type="ECO:0000256" key="2">
    <source>
        <dbReference type="ARBA" id="ARBA00022737"/>
    </source>
</evidence>
<dbReference type="InterPro" id="IPR035976">
    <property type="entry name" value="Sushi/SCR/CCP_sf"/>
</dbReference>
<dbReference type="FunFam" id="2.10.70.10:FF:000055">
    <property type="entry name" value="Complement decay-accelerating factor, GPI-anchored"/>
    <property type="match status" value="1"/>
</dbReference>
<comment type="caution">
    <text evidence="5">Lacks conserved residue(s) required for the propagation of feature annotation.</text>
</comment>
<keyword evidence="2" id="KW-0677">Repeat</keyword>